<dbReference type="Gene3D" id="1.20.1080.10">
    <property type="entry name" value="Glycerol uptake facilitator protein"/>
    <property type="match status" value="1"/>
</dbReference>
<evidence type="ECO:0000256" key="1">
    <source>
        <dbReference type="ARBA" id="ARBA00004141"/>
    </source>
</evidence>
<dbReference type="PANTHER" id="PTHR30520:SF6">
    <property type="entry name" value="FORMATE_NITRATE FAMILY TRANSPORTER (EUROFUNG)"/>
    <property type="match status" value="1"/>
</dbReference>
<name>A0A6A5BC89_NAEFO</name>
<evidence type="ECO:0000256" key="2">
    <source>
        <dbReference type="ARBA" id="ARBA00022692"/>
    </source>
</evidence>
<reference evidence="8 9" key="1">
    <citation type="journal article" date="2019" name="Sci. Rep.">
        <title>Nanopore sequencing improves the draft genome of the human pathogenic amoeba Naegleria fowleri.</title>
        <authorList>
            <person name="Liechti N."/>
            <person name="Schurch N."/>
            <person name="Bruggmann R."/>
            <person name="Wittwer M."/>
        </authorList>
    </citation>
    <scope>NUCLEOTIDE SEQUENCE [LARGE SCALE GENOMIC DNA]</scope>
    <source>
        <strain evidence="8 9">ATCC 30894</strain>
    </source>
</reference>
<accession>A0A6A5BC89</accession>
<feature type="transmembrane region" description="Helical" evidence="7">
    <location>
        <begin position="269"/>
        <end position="301"/>
    </location>
</feature>
<feature type="transmembrane region" description="Helical" evidence="7">
    <location>
        <begin position="398"/>
        <end position="420"/>
    </location>
</feature>
<keyword evidence="4 7" id="KW-0472">Membrane</keyword>
<evidence type="ECO:0000256" key="3">
    <source>
        <dbReference type="ARBA" id="ARBA00022989"/>
    </source>
</evidence>
<dbReference type="InterPro" id="IPR024002">
    <property type="entry name" value="For/NO2_transpt_CS"/>
</dbReference>
<proteinExistence type="inferred from homology"/>
<evidence type="ECO:0000256" key="5">
    <source>
        <dbReference type="ARBA" id="ARBA00049660"/>
    </source>
</evidence>
<dbReference type="GO" id="GO:0015499">
    <property type="term" value="F:formate transmembrane transporter activity"/>
    <property type="evidence" value="ECO:0007669"/>
    <property type="project" value="TreeGrafter"/>
</dbReference>
<feature type="transmembrane region" description="Helical" evidence="7">
    <location>
        <begin position="231"/>
        <end position="249"/>
    </location>
</feature>
<evidence type="ECO:0000313" key="9">
    <source>
        <dbReference type="Proteomes" id="UP000444721"/>
    </source>
</evidence>
<feature type="compositionally biased region" description="Polar residues" evidence="6">
    <location>
        <begin position="64"/>
        <end position="73"/>
    </location>
</feature>
<keyword evidence="9" id="KW-1185">Reference proteome</keyword>
<sequence length="522" mass="57004">MSSSNTSNTTSSTTSSPEEPLCAASTINASITTTTISKPGYSAPQQQQTTSVISNNDESAKFAENNNNGQSALSIPVISEPGEGSKKTSSAAADPATSTSSTLKSRSKMNILDDHHHHEDEHAEDFHHEKLPLTSKQSTSCSHHAFDDHELERTQQLLETAILSIIHKYNTDATKQQQLLQQQTQVPQPNFPVPLPVTLPSITTINSPITLQETMALSGEKKSKESLDQTIILALLSGVFVAFGAIASFKTGGNMPGWDVDNPGYGKLIFSAVFTVGLMLVIVSGSELFTGNAMVMIVAMLRKKVTAWHVVKNLCLSLAFNVLGAFMTIYFFMYLPTTEKELHTPAGFVTYAKKIGESKVSKGAGVTILLGIGCNWLVCLAVYMTYASNVLVDKLVGLFMPILAFVAGGYEHCVANGAFIPLAMLYGSDITMYDFFVVNLMPATLGNLLGGAIFVGMTFWYTHGVRMEHLYFFDEHFTLRMRAAIAQPILNVWDRLQKFNPFLKKEEAIISAQNIELPDHRV</sequence>
<evidence type="ECO:0000256" key="4">
    <source>
        <dbReference type="ARBA" id="ARBA00023136"/>
    </source>
</evidence>
<evidence type="ECO:0000313" key="8">
    <source>
        <dbReference type="EMBL" id="KAF0971724.1"/>
    </source>
</evidence>
<dbReference type="Proteomes" id="UP000444721">
    <property type="component" value="Unassembled WGS sequence"/>
</dbReference>
<comment type="similarity">
    <text evidence="5">Belongs to the FNT transporter (TC 1.A.16) family.</text>
</comment>
<feature type="transmembrane region" description="Helical" evidence="7">
    <location>
        <begin position="440"/>
        <end position="461"/>
    </location>
</feature>
<dbReference type="InterPro" id="IPR000292">
    <property type="entry name" value="For/NO2_transpt"/>
</dbReference>
<keyword evidence="2 7" id="KW-0812">Transmembrane</keyword>
<dbReference type="PROSITE" id="PS01006">
    <property type="entry name" value="FORMATE_NITRITE_TP_2"/>
    <property type="match status" value="1"/>
</dbReference>
<feature type="region of interest" description="Disordered" evidence="6">
    <location>
        <begin position="61"/>
        <end position="106"/>
    </location>
</feature>
<dbReference type="OMA" id="FWYTHGV"/>
<evidence type="ECO:0000256" key="7">
    <source>
        <dbReference type="SAM" id="Phobius"/>
    </source>
</evidence>
<feature type="transmembrane region" description="Helical" evidence="7">
    <location>
        <begin position="313"/>
        <end position="335"/>
    </location>
</feature>
<gene>
    <name evidence="8" type="ORF">FDP41_009947</name>
</gene>
<dbReference type="OrthoDB" id="4829at2759"/>
<feature type="compositionally biased region" description="Low complexity" evidence="6">
    <location>
        <begin position="87"/>
        <end position="102"/>
    </location>
</feature>
<dbReference type="AlphaFoldDB" id="A0A6A5BC89"/>
<protein>
    <recommendedName>
        <fullName evidence="10">Formate/nitrite transporter</fullName>
    </recommendedName>
</protein>
<evidence type="ECO:0008006" key="10">
    <source>
        <dbReference type="Google" id="ProtNLM"/>
    </source>
</evidence>
<dbReference type="InterPro" id="IPR023271">
    <property type="entry name" value="Aquaporin-like"/>
</dbReference>
<dbReference type="EMBL" id="VFQX01000074">
    <property type="protein sequence ID" value="KAF0971724.1"/>
    <property type="molecule type" value="Genomic_DNA"/>
</dbReference>
<dbReference type="VEuPathDB" id="AmoebaDB:NF0042560"/>
<keyword evidence="3 7" id="KW-1133">Transmembrane helix</keyword>
<feature type="transmembrane region" description="Helical" evidence="7">
    <location>
        <begin position="364"/>
        <end position="386"/>
    </location>
</feature>
<dbReference type="Pfam" id="PF01226">
    <property type="entry name" value="Form_Nir_trans"/>
    <property type="match status" value="1"/>
</dbReference>
<comment type="subcellular location">
    <subcellularLocation>
        <location evidence="1">Membrane</location>
        <topology evidence="1">Multi-pass membrane protein</topology>
    </subcellularLocation>
</comment>
<dbReference type="VEuPathDB" id="AmoebaDB:FDP41_009947"/>
<dbReference type="GO" id="GO:0005886">
    <property type="term" value="C:plasma membrane"/>
    <property type="evidence" value="ECO:0007669"/>
    <property type="project" value="TreeGrafter"/>
</dbReference>
<dbReference type="PROSITE" id="PS01005">
    <property type="entry name" value="FORMATE_NITRITE_TP_1"/>
    <property type="match status" value="1"/>
</dbReference>
<dbReference type="PANTHER" id="PTHR30520">
    <property type="entry name" value="FORMATE TRANSPORTER-RELATED"/>
    <property type="match status" value="1"/>
</dbReference>
<evidence type="ECO:0000256" key="6">
    <source>
        <dbReference type="SAM" id="MobiDB-lite"/>
    </source>
</evidence>
<feature type="region of interest" description="Disordered" evidence="6">
    <location>
        <begin position="1"/>
        <end position="21"/>
    </location>
</feature>
<feature type="compositionally biased region" description="Low complexity" evidence="6">
    <location>
        <begin position="1"/>
        <end position="16"/>
    </location>
</feature>
<dbReference type="SMR" id="A0A6A5BC89"/>
<dbReference type="RefSeq" id="XP_044556440.1">
    <property type="nucleotide sequence ID" value="XM_044713960.1"/>
</dbReference>
<dbReference type="GeneID" id="68117162"/>
<organism evidence="8 9">
    <name type="scientific">Naegleria fowleri</name>
    <name type="common">Brain eating amoeba</name>
    <dbReference type="NCBI Taxonomy" id="5763"/>
    <lineage>
        <taxon>Eukaryota</taxon>
        <taxon>Discoba</taxon>
        <taxon>Heterolobosea</taxon>
        <taxon>Tetramitia</taxon>
        <taxon>Eutetramitia</taxon>
        <taxon>Vahlkampfiidae</taxon>
        <taxon>Naegleria</taxon>
    </lineage>
</organism>
<comment type="caution">
    <text evidence="8">The sequence shown here is derived from an EMBL/GenBank/DDBJ whole genome shotgun (WGS) entry which is preliminary data.</text>
</comment>
<dbReference type="VEuPathDB" id="AmoebaDB:NfTy_081350"/>